<dbReference type="PANTHER" id="PTHR30055">
    <property type="entry name" value="HTH-TYPE TRANSCRIPTIONAL REGULATOR RUTR"/>
    <property type="match status" value="1"/>
</dbReference>
<feature type="region of interest" description="Disordered" evidence="4">
    <location>
        <begin position="1"/>
        <end position="23"/>
    </location>
</feature>
<evidence type="ECO:0000256" key="3">
    <source>
        <dbReference type="ARBA" id="ARBA00023163"/>
    </source>
</evidence>
<dbReference type="GO" id="GO:0003700">
    <property type="term" value="F:DNA-binding transcription factor activity"/>
    <property type="evidence" value="ECO:0007669"/>
    <property type="project" value="TreeGrafter"/>
</dbReference>
<name>A0A0F9SS33_9ZZZZ</name>
<dbReference type="PROSITE" id="PS50977">
    <property type="entry name" value="HTH_TETR_2"/>
    <property type="match status" value="1"/>
</dbReference>
<feature type="compositionally biased region" description="Polar residues" evidence="4">
    <location>
        <begin position="1"/>
        <end position="11"/>
    </location>
</feature>
<dbReference type="SUPFAM" id="SSF48498">
    <property type="entry name" value="Tetracyclin repressor-like, C-terminal domain"/>
    <property type="match status" value="1"/>
</dbReference>
<feature type="domain" description="HTH tetR-type" evidence="5">
    <location>
        <begin position="21"/>
        <end position="81"/>
    </location>
</feature>
<evidence type="ECO:0000256" key="2">
    <source>
        <dbReference type="ARBA" id="ARBA00023125"/>
    </source>
</evidence>
<sequence length="217" mass="23397">MTCPDTKNTSVPRGRRRTDQPSGRDALLQAATQAFAQQSFEATSLRAVASAAGVSQNLVSVHFNDKAGLWAACVATLTTQMQHSLSVFTTLLGDERETLENKLEAVLDLTAQFYLQNPATNGFIMQTLSGDPARGEVLMDSLLRPVFDASRPLLEEGIAAGLVRAHSPAIVTAIIHLTLGHSDHFMQMMKVMDSKTPDTAALQNLAQTLKSLLLIGH</sequence>
<evidence type="ECO:0000313" key="6">
    <source>
        <dbReference type="EMBL" id="KKN65342.1"/>
    </source>
</evidence>
<dbReference type="SUPFAM" id="SSF46689">
    <property type="entry name" value="Homeodomain-like"/>
    <property type="match status" value="1"/>
</dbReference>
<protein>
    <recommendedName>
        <fullName evidence="5">HTH tetR-type domain-containing protein</fullName>
    </recommendedName>
</protein>
<keyword evidence="2" id="KW-0238">DNA-binding</keyword>
<dbReference type="EMBL" id="LAZR01000527">
    <property type="protein sequence ID" value="KKN65342.1"/>
    <property type="molecule type" value="Genomic_DNA"/>
</dbReference>
<dbReference type="Pfam" id="PF00440">
    <property type="entry name" value="TetR_N"/>
    <property type="match status" value="1"/>
</dbReference>
<dbReference type="Gene3D" id="1.10.357.10">
    <property type="entry name" value="Tetracycline Repressor, domain 2"/>
    <property type="match status" value="1"/>
</dbReference>
<proteinExistence type="predicted"/>
<gene>
    <name evidence="6" type="ORF">LCGC14_0482640</name>
</gene>
<reference evidence="6" key="1">
    <citation type="journal article" date="2015" name="Nature">
        <title>Complex archaea that bridge the gap between prokaryotes and eukaryotes.</title>
        <authorList>
            <person name="Spang A."/>
            <person name="Saw J.H."/>
            <person name="Jorgensen S.L."/>
            <person name="Zaremba-Niedzwiedzka K."/>
            <person name="Martijn J."/>
            <person name="Lind A.E."/>
            <person name="van Eijk R."/>
            <person name="Schleper C."/>
            <person name="Guy L."/>
            <person name="Ettema T.J."/>
        </authorList>
    </citation>
    <scope>NUCLEOTIDE SEQUENCE</scope>
</reference>
<dbReference type="PANTHER" id="PTHR30055:SF234">
    <property type="entry name" value="HTH-TYPE TRANSCRIPTIONAL REGULATOR BETI"/>
    <property type="match status" value="1"/>
</dbReference>
<evidence type="ECO:0000256" key="1">
    <source>
        <dbReference type="ARBA" id="ARBA00023015"/>
    </source>
</evidence>
<dbReference type="InterPro" id="IPR036271">
    <property type="entry name" value="Tet_transcr_reg_TetR-rel_C_sf"/>
</dbReference>
<dbReference type="InterPro" id="IPR050109">
    <property type="entry name" value="HTH-type_TetR-like_transc_reg"/>
</dbReference>
<dbReference type="GO" id="GO:0000976">
    <property type="term" value="F:transcription cis-regulatory region binding"/>
    <property type="evidence" value="ECO:0007669"/>
    <property type="project" value="TreeGrafter"/>
</dbReference>
<dbReference type="InterPro" id="IPR001647">
    <property type="entry name" value="HTH_TetR"/>
</dbReference>
<evidence type="ECO:0000256" key="4">
    <source>
        <dbReference type="SAM" id="MobiDB-lite"/>
    </source>
</evidence>
<dbReference type="AlphaFoldDB" id="A0A0F9SS33"/>
<keyword evidence="1" id="KW-0805">Transcription regulation</keyword>
<keyword evidence="3" id="KW-0804">Transcription</keyword>
<organism evidence="6">
    <name type="scientific">marine sediment metagenome</name>
    <dbReference type="NCBI Taxonomy" id="412755"/>
    <lineage>
        <taxon>unclassified sequences</taxon>
        <taxon>metagenomes</taxon>
        <taxon>ecological metagenomes</taxon>
    </lineage>
</organism>
<evidence type="ECO:0000259" key="5">
    <source>
        <dbReference type="PROSITE" id="PS50977"/>
    </source>
</evidence>
<dbReference type="InterPro" id="IPR009057">
    <property type="entry name" value="Homeodomain-like_sf"/>
</dbReference>
<accession>A0A0F9SS33</accession>
<comment type="caution">
    <text evidence="6">The sequence shown here is derived from an EMBL/GenBank/DDBJ whole genome shotgun (WGS) entry which is preliminary data.</text>
</comment>